<evidence type="ECO:0000313" key="2">
    <source>
        <dbReference type="Proteomes" id="UP001058461"/>
    </source>
</evidence>
<dbReference type="InterPro" id="IPR024079">
    <property type="entry name" value="MetalloPept_cat_dom_sf"/>
</dbReference>
<dbReference type="CDD" id="cd20169">
    <property type="entry name" value="Peptidase_M90_mtfA"/>
    <property type="match status" value="1"/>
</dbReference>
<dbReference type="Gene3D" id="3.40.390.10">
    <property type="entry name" value="Collagenase (Catalytic Domain)"/>
    <property type="match status" value="1"/>
</dbReference>
<organism evidence="1 2">
    <name type="scientific">Marinobacterium rhizophilum</name>
    <dbReference type="NCBI Taxonomy" id="420402"/>
    <lineage>
        <taxon>Bacteria</taxon>
        <taxon>Pseudomonadati</taxon>
        <taxon>Pseudomonadota</taxon>
        <taxon>Gammaproteobacteria</taxon>
        <taxon>Oceanospirillales</taxon>
        <taxon>Oceanospirillaceae</taxon>
        <taxon>Marinobacterium</taxon>
    </lineage>
</organism>
<gene>
    <name evidence="1" type="ORF">KDW95_07995</name>
</gene>
<dbReference type="SUPFAM" id="SSF55486">
    <property type="entry name" value="Metalloproteases ('zincins'), catalytic domain"/>
    <property type="match status" value="1"/>
</dbReference>
<name>A0ABY5HMN2_9GAMM</name>
<accession>A0ABY5HMN2</accession>
<keyword evidence="2" id="KW-1185">Reference proteome</keyword>
<dbReference type="Pfam" id="PF06167">
    <property type="entry name" value="Peptidase_M90"/>
    <property type="match status" value="1"/>
</dbReference>
<evidence type="ECO:0000313" key="1">
    <source>
        <dbReference type="EMBL" id="UTW13570.1"/>
    </source>
</evidence>
<dbReference type="PANTHER" id="PTHR30164">
    <property type="entry name" value="MTFA PEPTIDASE"/>
    <property type="match status" value="1"/>
</dbReference>
<dbReference type="EMBL" id="CP073347">
    <property type="protein sequence ID" value="UTW13570.1"/>
    <property type="molecule type" value="Genomic_DNA"/>
</dbReference>
<dbReference type="InterPro" id="IPR042252">
    <property type="entry name" value="MtfA_N"/>
</dbReference>
<dbReference type="Proteomes" id="UP001058461">
    <property type="component" value="Chromosome"/>
</dbReference>
<reference evidence="1" key="1">
    <citation type="submission" date="2021-04" db="EMBL/GenBank/DDBJ databases">
        <title>Oceanospirillales bacteria with DddD are important DMSP degraders in coastal seawater.</title>
        <authorList>
            <person name="Liu J."/>
        </authorList>
    </citation>
    <scope>NUCLEOTIDE SEQUENCE</scope>
    <source>
        <strain evidence="1">D13-1</strain>
    </source>
</reference>
<dbReference type="InterPro" id="IPR010384">
    <property type="entry name" value="MtfA_fam"/>
</dbReference>
<dbReference type="PANTHER" id="PTHR30164:SF2">
    <property type="entry name" value="PROTEIN MTFA"/>
    <property type="match status" value="1"/>
</dbReference>
<proteinExistence type="predicted"/>
<protein>
    <submittedName>
        <fullName evidence="1">Zinc-dependent peptidase</fullName>
    </submittedName>
</protein>
<dbReference type="Gene3D" id="1.10.472.150">
    <property type="entry name" value="Glucose-regulated metallo-peptidase M90, N-terminal domain"/>
    <property type="match status" value="1"/>
</dbReference>
<sequence>MWSFRAWRRRCLLARAELPQSQWREQVGSLALLRGLSADELARLQRLVWLFLAEKAVVGVQGLELSDGMRLRIAAQACLPVLELGLGSYRNLEVVLVYPGEFVARHEYEDEAGVVHQEAVGLSGEAWVQGPVILSWEDVAGEPQAGINLVIHEFAHKLDMLSGAANGLPPLHADMSVAQWGADFSAAYSDMARRVELGEATVLDAYAVEDPAEFFAVMTEAFFAAPGLLLRSYPGVYGQLRHFYRQDPALRQGC</sequence>